<evidence type="ECO:0000256" key="2">
    <source>
        <dbReference type="SAM" id="Phobius"/>
    </source>
</evidence>
<keyword evidence="4" id="KW-1185">Reference proteome</keyword>
<name>A0AAD5L7T4_PYTIN</name>
<dbReference type="Pfam" id="PF12400">
    <property type="entry name" value="STIMATE"/>
    <property type="match status" value="1"/>
</dbReference>
<dbReference type="PANTHER" id="PTHR31735:SF1">
    <property type="entry name" value="VACUOLAR MEMBRANE PROTEIN YPL162C"/>
    <property type="match status" value="1"/>
</dbReference>
<dbReference type="InterPro" id="IPR022127">
    <property type="entry name" value="STIMATE/YPL162C"/>
</dbReference>
<gene>
    <name evidence="3" type="ORF">P43SY_011186</name>
</gene>
<keyword evidence="2" id="KW-0472">Membrane</keyword>
<evidence type="ECO:0000313" key="4">
    <source>
        <dbReference type="Proteomes" id="UP001209570"/>
    </source>
</evidence>
<evidence type="ECO:0000256" key="1">
    <source>
        <dbReference type="SAM" id="MobiDB-lite"/>
    </source>
</evidence>
<feature type="transmembrane region" description="Helical" evidence="2">
    <location>
        <begin position="6"/>
        <end position="27"/>
    </location>
</feature>
<dbReference type="EMBL" id="JAKCXM010002711">
    <property type="protein sequence ID" value="KAJ0390028.1"/>
    <property type="molecule type" value="Genomic_DNA"/>
</dbReference>
<protein>
    <recommendedName>
        <fullName evidence="5">Transmembrane protein</fullName>
    </recommendedName>
</protein>
<organism evidence="3 4">
    <name type="scientific">Pythium insidiosum</name>
    <name type="common">Pythiosis disease agent</name>
    <dbReference type="NCBI Taxonomy" id="114742"/>
    <lineage>
        <taxon>Eukaryota</taxon>
        <taxon>Sar</taxon>
        <taxon>Stramenopiles</taxon>
        <taxon>Oomycota</taxon>
        <taxon>Peronosporomycetes</taxon>
        <taxon>Pythiales</taxon>
        <taxon>Pythiaceae</taxon>
        <taxon>Pythium</taxon>
    </lineage>
</organism>
<dbReference type="PANTHER" id="PTHR31735">
    <property type="entry name" value="VACUOLAR MEMBRANE PROTEIN YPL162C"/>
    <property type="match status" value="1"/>
</dbReference>
<dbReference type="GO" id="GO:0016020">
    <property type="term" value="C:membrane"/>
    <property type="evidence" value="ECO:0007669"/>
    <property type="project" value="TreeGrafter"/>
</dbReference>
<evidence type="ECO:0000313" key="3">
    <source>
        <dbReference type="EMBL" id="KAJ0390028.1"/>
    </source>
</evidence>
<keyword evidence="2" id="KW-1133">Transmembrane helix</keyword>
<dbReference type="Proteomes" id="UP001209570">
    <property type="component" value="Unassembled WGS sequence"/>
</dbReference>
<proteinExistence type="predicted"/>
<keyword evidence="2" id="KW-0812">Transmembrane</keyword>
<evidence type="ECO:0008006" key="5">
    <source>
        <dbReference type="Google" id="ProtNLM"/>
    </source>
</evidence>
<reference evidence="3" key="1">
    <citation type="submission" date="2021-12" db="EMBL/GenBank/DDBJ databases">
        <title>Prjna785345.</title>
        <authorList>
            <person name="Rujirawat T."/>
            <person name="Krajaejun T."/>
        </authorList>
    </citation>
    <scope>NUCLEOTIDE SEQUENCE</scope>
    <source>
        <strain evidence="3">Pi057C3</strain>
    </source>
</reference>
<accession>A0AAD5L7T4</accession>
<feature type="compositionally biased region" description="Low complexity" evidence="1">
    <location>
        <begin position="168"/>
        <end position="181"/>
    </location>
</feature>
<feature type="transmembrane region" description="Helical" evidence="2">
    <location>
        <begin position="48"/>
        <end position="69"/>
    </location>
</feature>
<dbReference type="AlphaFoldDB" id="A0AAD5L7T4"/>
<feature type="region of interest" description="Disordered" evidence="1">
    <location>
        <begin position="152"/>
        <end position="191"/>
    </location>
</feature>
<sequence>MDTTVGVFFNWMFLEMVSSLAVRFQFTSLMTPGDYGNPIQVSIWLKQLVSWIFIIFLTKLVIALVIVALEKPLGDLAMWLFAPLQPYPNVELAIVMILCPCLMNALQFWVQDSFLKKDVRDDCVLASTLSPDKPAVFEKTSVPRASEINKCLDMSPSKDSTEDEDAYASDGSTATSASTVSKPDAAMGELV</sequence>
<comment type="caution">
    <text evidence="3">The sequence shown here is derived from an EMBL/GenBank/DDBJ whole genome shotgun (WGS) entry which is preliminary data.</text>
</comment>